<accession>A0A1T4Z367</accession>
<dbReference type="InterPro" id="IPR044946">
    <property type="entry name" value="Restrct_endonuc_typeI_TRD_sf"/>
</dbReference>
<dbReference type="RefSeq" id="WP_078815954.1">
    <property type="nucleotide sequence ID" value="NZ_FUYE01000025.1"/>
</dbReference>
<reference evidence="4" key="1">
    <citation type="submission" date="2017-02" db="EMBL/GenBank/DDBJ databases">
        <authorList>
            <person name="Varghese N."/>
            <person name="Submissions S."/>
        </authorList>
    </citation>
    <scope>NUCLEOTIDE SEQUENCE [LARGE SCALE GENOMIC DNA]</scope>
    <source>
        <strain evidence="4">ATCC 700200</strain>
    </source>
</reference>
<evidence type="ECO:0000313" key="4">
    <source>
        <dbReference type="Proteomes" id="UP000190774"/>
    </source>
</evidence>
<sequence>MFSAAGRGFVDQREKFSRVIAGRNIENYVLLKKGEFSYNKGNSDRYPQGCVYRLEEFEEGAVPNVWISFRLRSESDSPLFYKHFFLYGGLNHGLHRLINAGVRNDGLLNLTASNFFSVTVPTPEPAEQAQLGELFENLSIFIKNLRTQRTALDQQKRGLMQRLLTGKIRVNP</sequence>
<evidence type="ECO:0000313" key="3">
    <source>
        <dbReference type="EMBL" id="SKB08001.1"/>
    </source>
</evidence>
<dbReference type="PANTHER" id="PTHR30408:SF12">
    <property type="entry name" value="TYPE I RESTRICTION ENZYME MJAVIII SPECIFICITY SUBUNIT"/>
    <property type="match status" value="1"/>
</dbReference>
<evidence type="ECO:0000256" key="1">
    <source>
        <dbReference type="ARBA" id="ARBA00022747"/>
    </source>
</evidence>
<name>A0A1T4Z367_9BACT</name>
<dbReference type="Gene3D" id="3.90.220.20">
    <property type="entry name" value="DNA methylase specificity domains"/>
    <property type="match status" value="1"/>
</dbReference>
<keyword evidence="2" id="KW-0238">DNA-binding</keyword>
<dbReference type="STRING" id="48467.SAMN02745166_04840"/>
<dbReference type="GO" id="GO:0009307">
    <property type="term" value="P:DNA restriction-modification system"/>
    <property type="evidence" value="ECO:0007669"/>
    <property type="project" value="UniProtKB-KW"/>
</dbReference>
<keyword evidence="1" id="KW-0680">Restriction system</keyword>
<dbReference type="InterPro" id="IPR052021">
    <property type="entry name" value="Type-I_RS_S_subunit"/>
</dbReference>
<dbReference type="AlphaFoldDB" id="A0A1T4Z367"/>
<organism evidence="3 4">
    <name type="scientific">Prosthecobacter debontii</name>
    <dbReference type="NCBI Taxonomy" id="48467"/>
    <lineage>
        <taxon>Bacteria</taxon>
        <taxon>Pseudomonadati</taxon>
        <taxon>Verrucomicrobiota</taxon>
        <taxon>Verrucomicrobiia</taxon>
        <taxon>Verrucomicrobiales</taxon>
        <taxon>Verrucomicrobiaceae</taxon>
        <taxon>Prosthecobacter</taxon>
    </lineage>
</organism>
<dbReference type="OrthoDB" id="188561at2"/>
<dbReference type="GO" id="GO:0003677">
    <property type="term" value="F:DNA binding"/>
    <property type="evidence" value="ECO:0007669"/>
    <property type="project" value="UniProtKB-KW"/>
</dbReference>
<dbReference type="PANTHER" id="PTHR30408">
    <property type="entry name" value="TYPE-1 RESTRICTION ENZYME ECOKI SPECIFICITY PROTEIN"/>
    <property type="match status" value="1"/>
</dbReference>
<dbReference type="SUPFAM" id="SSF116734">
    <property type="entry name" value="DNA methylase specificity domain"/>
    <property type="match status" value="1"/>
</dbReference>
<protein>
    <submittedName>
        <fullName evidence="3">Type I restriction enzyme, S subunit</fullName>
    </submittedName>
</protein>
<keyword evidence="4" id="KW-1185">Reference proteome</keyword>
<dbReference type="Proteomes" id="UP000190774">
    <property type="component" value="Unassembled WGS sequence"/>
</dbReference>
<evidence type="ECO:0000256" key="2">
    <source>
        <dbReference type="ARBA" id="ARBA00023125"/>
    </source>
</evidence>
<dbReference type="EMBL" id="FUYE01000025">
    <property type="protein sequence ID" value="SKB08001.1"/>
    <property type="molecule type" value="Genomic_DNA"/>
</dbReference>
<proteinExistence type="predicted"/>
<gene>
    <name evidence="3" type="ORF">SAMN02745166_04840</name>
</gene>